<reference evidence="2 3" key="1">
    <citation type="submission" date="2018-11" db="EMBL/GenBank/DDBJ databases">
        <title>Sequencing the genomes of 1000 actinobacteria strains.</title>
        <authorList>
            <person name="Klenk H.-P."/>
        </authorList>
    </citation>
    <scope>NUCLEOTIDE SEQUENCE [LARGE SCALE GENOMIC DNA]</scope>
    <source>
        <strain evidence="2 3">DSM 44231</strain>
    </source>
</reference>
<dbReference type="PANTHER" id="PTHR46438:SF11">
    <property type="entry name" value="LIPASE-RELATED"/>
    <property type="match status" value="1"/>
</dbReference>
<dbReference type="RefSeq" id="WP_123742732.1">
    <property type="nucleotide sequence ID" value="NZ_RJKM01000001.1"/>
</dbReference>
<evidence type="ECO:0000259" key="1">
    <source>
        <dbReference type="Pfam" id="PF12697"/>
    </source>
</evidence>
<dbReference type="InterPro" id="IPR000639">
    <property type="entry name" value="Epox_hydrolase-like"/>
</dbReference>
<dbReference type="PRINTS" id="PR00412">
    <property type="entry name" value="EPOXHYDRLASE"/>
</dbReference>
<dbReference type="AlphaFoldDB" id="A0A3N1H325"/>
<evidence type="ECO:0000313" key="3">
    <source>
        <dbReference type="Proteomes" id="UP000268727"/>
    </source>
</evidence>
<proteinExistence type="predicted"/>
<comment type="caution">
    <text evidence="2">The sequence shown here is derived from an EMBL/GenBank/DDBJ whole genome shotgun (WGS) entry which is preliminary data.</text>
</comment>
<accession>A0A3N1H325</accession>
<protein>
    <submittedName>
        <fullName evidence="2">Pimeloyl-ACP methyl ester carboxylesterase</fullName>
    </submittedName>
</protein>
<sequence>MTTLDHWGGTSRHVDLDGAPVHYVDFGGDGPPMVLVHGLGGSHLNWCLLAPHLVDRYRVLAVDLAGFGLTHPEGRATTVPANARLLERFLAEVVGEPAVLVGNSMGGMVAILHAARRPASVTALALLDPAVPLALGARLDPQVAAAFAMYAVPGVGQWFLAKSRAGVSTRRQVKRVLNLVCANAKSVPEEMVLASMSLLEQRAEIPGLDEAFLTAARSVVWTGATRRRYYAAMSKVRVPVYLMAGDKDRLVPVASAREAARRNPSWRFDVLEGVGHVPQLEVPELVATRIKEWLAAGSLTG</sequence>
<dbReference type="PANTHER" id="PTHR46438">
    <property type="entry name" value="ALPHA/BETA-HYDROLASES SUPERFAMILY PROTEIN"/>
    <property type="match status" value="1"/>
</dbReference>
<dbReference type="Proteomes" id="UP000268727">
    <property type="component" value="Unassembled WGS sequence"/>
</dbReference>
<organism evidence="2 3">
    <name type="scientific">Saccharothrix texasensis</name>
    <dbReference type="NCBI Taxonomy" id="103734"/>
    <lineage>
        <taxon>Bacteria</taxon>
        <taxon>Bacillati</taxon>
        <taxon>Actinomycetota</taxon>
        <taxon>Actinomycetes</taxon>
        <taxon>Pseudonocardiales</taxon>
        <taxon>Pseudonocardiaceae</taxon>
        <taxon>Saccharothrix</taxon>
    </lineage>
</organism>
<dbReference type="Gene3D" id="3.40.50.1820">
    <property type="entry name" value="alpha/beta hydrolase"/>
    <property type="match status" value="1"/>
</dbReference>
<dbReference type="PRINTS" id="PR00111">
    <property type="entry name" value="ABHYDROLASE"/>
</dbReference>
<dbReference type="OrthoDB" id="9801162at2"/>
<evidence type="ECO:0000313" key="2">
    <source>
        <dbReference type="EMBL" id="ROP36816.1"/>
    </source>
</evidence>
<name>A0A3N1H325_9PSEU</name>
<dbReference type="Pfam" id="PF12697">
    <property type="entry name" value="Abhydrolase_6"/>
    <property type="match status" value="1"/>
</dbReference>
<gene>
    <name evidence="2" type="ORF">EDD40_2094</name>
</gene>
<dbReference type="GO" id="GO:0003824">
    <property type="term" value="F:catalytic activity"/>
    <property type="evidence" value="ECO:0007669"/>
    <property type="project" value="InterPro"/>
</dbReference>
<feature type="domain" description="AB hydrolase-1" evidence="1">
    <location>
        <begin position="33"/>
        <end position="287"/>
    </location>
</feature>
<keyword evidence="3" id="KW-1185">Reference proteome</keyword>
<dbReference type="InterPro" id="IPR029058">
    <property type="entry name" value="AB_hydrolase_fold"/>
</dbReference>
<dbReference type="InterPro" id="IPR000073">
    <property type="entry name" value="AB_hydrolase_1"/>
</dbReference>
<dbReference type="SUPFAM" id="SSF53474">
    <property type="entry name" value="alpha/beta-Hydrolases"/>
    <property type="match status" value="1"/>
</dbReference>
<dbReference type="EMBL" id="RJKM01000001">
    <property type="protein sequence ID" value="ROP36816.1"/>
    <property type="molecule type" value="Genomic_DNA"/>
</dbReference>